<accession>A0ABX2SXU6</accession>
<dbReference type="EMBL" id="JACBYF010000001">
    <property type="protein sequence ID" value="NYS46773.1"/>
    <property type="molecule type" value="Genomic_DNA"/>
</dbReference>
<gene>
    <name evidence="2" type="ORF">HZY85_01000</name>
</gene>
<evidence type="ECO:0000313" key="2">
    <source>
        <dbReference type="EMBL" id="NYS46773.1"/>
    </source>
</evidence>
<name>A0ABX2SXU6_9BACL</name>
<organism evidence="2 3">
    <name type="scientific">Gemelliphila palaticanis</name>
    <dbReference type="NCBI Taxonomy" id="81950"/>
    <lineage>
        <taxon>Bacteria</taxon>
        <taxon>Bacillati</taxon>
        <taxon>Bacillota</taxon>
        <taxon>Bacilli</taxon>
        <taxon>Bacillales</taxon>
        <taxon>Gemellaceae</taxon>
        <taxon>Gemelliphila</taxon>
    </lineage>
</organism>
<dbReference type="NCBIfam" id="TIGR04282">
    <property type="entry name" value="glyco_like_cofC"/>
    <property type="match status" value="1"/>
</dbReference>
<dbReference type="Proteomes" id="UP000531840">
    <property type="component" value="Unassembled WGS sequence"/>
</dbReference>
<comment type="caution">
    <text evidence="2">The sequence shown here is derived from an EMBL/GenBank/DDBJ whole genome shotgun (WGS) entry which is preliminary data.</text>
</comment>
<dbReference type="SUPFAM" id="SSF53448">
    <property type="entry name" value="Nucleotide-diphospho-sugar transferases"/>
    <property type="match status" value="1"/>
</dbReference>
<dbReference type="InterPro" id="IPR002575">
    <property type="entry name" value="Aminoglycoside_PTrfase"/>
</dbReference>
<dbReference type="Gene3D" id="3.90.550.10">
    <property type="entry name" value="Spore Coat Polysaccharide Biosynthesis Protein SpsA, Chain A"/>
    <property type="match status" value="1"/>
</dbReference>
<dbReference type="InterPro" id="IPR018641">
    <property type="entry name" value="Trfase_1_rSAM/seldom-assoc"/>
</dbReference>
<dbReference type="InterPro" id="IPR029044">
    <property type="entry name" value="Nucleotide-diphossugar_trans"/>
</dbReference>
<dbReference type="Pfam" id="PF09837">
    <property type="entry name" value="DUF2064"/>
    <property type="match status" value="1"/>
</dbReference>
<proteinExistence type="predicted"/>
<sequence>MKEIIILFTRVPKEGSTKTRLYDFLSPKQAVILQEKILQELFNNLKSWNFEVKVFHNGNENDDNYMKNLLSTNDSFYYQVGGTLGDKMENALAEVLKENENAKVLLMGSDIVGVNKENIDKCFDELNKVDVVVNPTYDGGYYLIGMNRLLDNIFNISEYGVDSVFEKTIKNIEQSGYSYFIGDKCLDIDTKEDLLTYVTKLNNINLLGSGEYNINFLYDYTQDEKRILRLNMKSQMNLSRQIKYEYETLKMLENSGVTPKVYEINEDKYLIPYDYLTMEYLDGRVLNYNTDMDIAAYLLSTIHNTPFENNGKLIEAQDPFTLMYEECSMMVGEYLSWDKADVEVKNYIRKFLNICEDLLSKNLEVGNFCIINTELNSGNFIIGQDKYTSYVIDWEKALIGECEQDLAHFLAPTTTFWKTDKILNTNEINEFLNEYSKYRSFNKEKFDKYLIFTCLRGVTWCSMAYRQYSENSKMLKDEFTFNKIKSYLEYDFLANIERYFN</sequence>
<feature type="domain" description="Aminoglycoside phosphotransferase" evidence="1">
    <location>
        <begin position="205"/>
        <end position="421"/>
    </location>
</feature>
<keyword evidence="3" id="KW-1185">Reference proteome</keyword>
<dbReference type="Pfam" id="PF01636">
    <property type="entry name" value="APH"/>
    <property type="match status" value="1"/>
</dbReference>
<dbReference type="RefSeq" id="WP_179939948.1">
    <property type="nucleotide sequence ID" value="NZ_JACBYF010000001.1"/>
</dbReference>
<dbReference type="PANTHER" id="PTHR36529:SF1">
    <property type="entry name" value="GLYCOSYLTRANSFERASE"/>
    <property type="match status" value="1"/>
</dbReference>
<dbReference type="Gene3D" id="3.90.1200.10">
    <property type="match status" value="1"/>
</dbReference>
<protein>
    <submittedName>
        <fullName evidence="2">TIGR04282 family arsenosugar biosynthesis glycosyltransferase</fullName>
    </submittedName>
</protein>
<evidence type="ECO:0000313" key="3">
    <source>
        <dbReference type="Proteomes" id="UP000531840"/>
    </source>
</evidence>
<dbReference type="InterPro" id="IPR011009">
    <property type="entry name" value="Kinase-like_dom_sf"/>
</dbReference>
<evidence type="ECO:0000259" key="1">
    <source>
        <dbReference type="Pfam" id="PF01636"/>
    </source>
</evidence>
<dbReference type="PANTHER" id="PTHR36529">
    <property type="entry name" value="SLL1095 PROTEIN"/>
    <property type="match status" value="1"/>
</dbReference>
<reference evidence="2 3" key="1">
    <citation type="submission" date="2020-07" db="EMBL/GenBank/DDBJ databases">
        <title>MOT database genomes.</title>
        <authorList>
            <person name="Joseph S."/>
            <person name="Aduse-Opoku J."/>
            <person name="Hashim A."/>
            <person name="Wade W."/>
            <person name="Curtis M."/>
        </authorList>
    </citation>
    <scope>NUCLEOTIDE SEQUENCE [LARGE SCALE GENOMIC DNA]</scope>
    <source>
        <strain evidence="2 3">CIP 106318</strain>
    </source>
</reference>
<dbReference type="SUPFAM" id="SSF56112">
    <property type="entry name" value="Protein kinase-like (PK-like)"/>
    <property type="match status" value="1"/>
</dbReference>